<feature type="binding site" evidence="3">
    <location>
        <position position="226"/>
    </location>
    <ligand>
        <name>Zn(2+)</name>
        <dbReference type="ChEBI" id="CHEBI:29105"/>
    </ligand>
</feature>
<keyword evidence="1 3" id="KW-0489">Methyltransferase</keyword>
<dbReference type="Pfam" id="PF02574">
    <property type="entry name" value="S-methyl_trans"/>
    <property type="match status" value="1"/>
</dbReference>
<feature type="binding site" evidence="3">
    <location>
        <position position="295"/>
    </location>
    <ligand>
        <name>Zn(2+)</name>
        <dbReference type="ChEBI" id="CHEBI:29105"/>
    </ligand>
</feature>
<comment type="caution">
    <text evidence="5">The sequence shown here is derived from an EMBL/GenBank/DDBJ whole genome shotgun (WGS) entry which is preliminary data.</text>
</comment>
<dbReference type="RefSeq" id="WP_068143952.1">
    <property type="nucleotide sequence ID" value="NZ_JBHSCR010000014.1"/>
</dbReference>
<dbReference type="PANTHER" id="PTHR11103">
    <property type="entry name" value="SLR1189 PROTEIN"/>
    <property type="match status" value="1"/>
</dbReference>
<gene>
    <name evidence="5" type="ORF">ACFO5Q_14785</name>
</gene>
<reference evidence="6" key="1">
    <citation type="journal article" date="2019" name="Int. J. Syst. Evol. Microbiol.">
        <title>The Global Catalogue of Microorganisms (GCM) 10K type strain sequencing project: providing services to taxonomists for standard genome sequencing and annotation.</title>
        <authorList>
            <consortium name="The Broad Institute Genomics Platform"/>
            <consortium name="The Broad Institute Genome Sequencing Center for Infectious Disease"/>
            <person name="Wu L."/>
            <person name="Ma J."/>
        </authorList>
    </citation>
    <scope>NUCLEOTIDE SEQUENCE [LARGE SCALE GENOMIC DNA]</scope>
    <source>
        <strain evidence="6">CGMCC 1.15304</strain>
    </source>
</reference>
<evidence type="ECO:0000313" key="6">
    <source>
        <dbReference type="Proteomes" id="UP001595776"/>
    </source>
</evidence>
<evidence type="ECO:0000256" key="1">
    <source>
        <dbReference type="ARBA" id="ARBA00022603"/>
    </source>
</evidence>
<evidence type="ECO:0000256" key="3">
    <source>
        <dbReference type="PROSITE-ProRule" id="PRU00333"/>
    </source>
</evidence>
<dbReference type="Gene3D" id="3.20.20.330">
    <property type="entry name" value="Homocysteine-binding-like domain"/>
    <property type="match status" value="1"/>
</dbReference>
<proteinExistence type="predicted"/>
<feature type="domain" description="Hcy-binding" evidence="4">
    <location>
        <begin position="2"/>
        <end position="310"/>
    </location>
</feature>
<comment type="cofactor">
    <cofactor evidence="3">
        <name>Zn(2+)</name>
        <dbReference type="ChEBI" id="CHEBI:29105"/>
    </cofactor>
</comment>
<evidence type="ECO:0000256" key="2">
    <source>
        <dbReference type="ARBA" id="ARBA00022679"/>
    </source>
</evidence>
<evidence type="ECO:0000259" key="4">
    <source>
        <dbReference type="PROSITE" id="PS50970"/>
    </source>
</evidence>
<keyword evidence="3" id="KW-0862">Zinc</keyword>
<dbReference type="EMBL" id="JBHSCR010000014">
    <property type="protein sequence ID" value="MFC4349118.1"/>
    <property type="molecule type" value="Genomic_DNA"/>
</dbReference>
<keyword evidence="6" id="KW-1185">Reference proteome</keyword>
<dbReference type="InterPro" id="IPR036589">
    <property type="entry name" value="HCY_dom_sf"/>
</dbReference>
<accession>A0ABV8UCZ8</accession>
<feature type="binding site" evidence="3">
    <location>
        <position position="296"/>
    </location>
    <ligand>
        <name>Zn(2+)</name>
        <dbReference type="ChEBI" id="CHEBI:29105"/>
    </ligand>
</feature>
<keyword evidence="3" id="KW-0479">Metal-binding</keyword>
<dbReference type="Proteomes" id="UP001595776">
    <property type="component" value="Unassembled WGS sequence"/>
</dbReference>
<protein>
    <submittedName>
        <fullName evidence="5">Homocysteine S-methyltransferase family protein</fullName>
    </submittedName>
</protein>
<dbReference type="SUPFAM" id="SSF82282">
    <property type="entry name" value="Homocysteine S-methyltransferase"/>
    <property type="match status" value="1"/>
</dbReference>
<dbReference type="PANTHER" id="PTHR11103:SF18">
    <property type="entry name" value="SLR1189 PROTEIN"/>
    <property type="match status" value="1"/>
</dbReference>
<keyword evidence="2 3" id="KW-0808">Transferase</keyword>
<dbReference type="InterPro" id="IPR003726">
    <property type="entry name" value="HCY_dom"/>
</dbReference>
<sequence>MTNSNLPNAGELIYLTDSGLETTLIFHEGWDLPYFAAFDLLKTEKGQKALQAYYMRHGEIAIDQGRGFLMEGPTWRASADWGDKLDYSADALAAANRASIDLMNDVRRTLQAHADIPVLVSGCIGPRGDGYVAGEVMSAEEARTYHQAQADAFMEAGADIIGAITMTNIPEATGVALAAKEAGMPVAISFTVETDGRLPSGDALKAAIAAVDAATGAYPAYYMINCAHPEHFGHVLEADAAWMKRIGGLRANASRCSHAELDEAEELDDGNPEELGQQYRALLEIFPQIKVLGGCCGTDHRHIASIAKACASLSKAA</sequence>
<organism evidence="5 6">
    <name type="scientific">Kordiimonas lipolytica</name>
    <dbReference type="NCBI Taxonomy" id="1662421"/>
    <lineage>
        <taxon>Bacteria</taxon>
        <taxon>Pseudomonadati</taxon>
        <taxon>Pseudomonadota</taxon>
        <taxon>Alphaproteobacteria</taxon>
        <taxon>Kordiimonadales</taxon>
        <taxon>Kordiimonadaceae</taxon>
        <taxon>Kordiimonas</taxon>
    </lineage>
</organism>
<evidence type="ECO:0000313" key="5">
    <source>
        <dbReference type="EMBL" id="MFC4349118.1"/>
    </source>
</evidence>
<dbReference type="PROSITE" id="PS50970">
    <property type="entry name" value="HCY"/>
    <property type="match status" value="1"/>
</dbReference>
<name>A0ABV8UCZ8_9PROT</name>